<dbReference type="AlphaFoldDB" id="A0A3B3DMZ8"/>
<dbReference type="GO" id="GO:0005516">
    <property type="term" value="F:calmodulin binding"/>
    <property type="evidence" value="ECO:0007669"/>
    <property type="project" value="TreeGrafter"/>
</dbReference>
<dbReference type="InterPro" id="IPR047579">
    <property type="entry name" value="DD_CABYR_SP17"/>
</dbReference>
<proteinExistence type="predicted"/>
<dbReference type="SUPFAM" id="SSF47391">
    <property type="entry name" value="Dimerization-anchoring domain of cAMP-dependent PK regulatory subunit"/>
    <property type="match status" value="1"/>
</dbReference>
<dbReference type="GeneTree" id="ENSGT00940000173276"/>
<feature type="domain" description="RIIa" evidence="1">
    <location>
        <begin position="14"/>
        <end position="45"/>
    </location>
</feature>
<dbReference type="Gene3D" id="1.20.890.10">
    <property type="entry name" value="cAMP-dependent protein kinase regulatory subunit, dimerization-anchoring domain"/>
    <property type="match status" value="1"/>
</dbReference>
<protein>
    <recommendedName>
        <fullName evidence="1">RIIa domain-containing protein</fullName>
    </recommendedName>
</protein>
<dbReference type="CDD" id="cd12100">
    <property type="entry name" value="DD_CABYR_SP17"/>
    <property type="match status" value="1"/>
</dbReference>
<evidence type="ECO:0000259" key="1">
    <source>
        <dbReference type="SMART" id="SM00394"/>
    </source>
</evidence>
<dbReference type="Ensembl" id="ENSOMET00000033254.1">
    <property type="protein sequence ID" value="ENSOMEP00000030740.1"/>
    <property type="gene ID" value="ENSOMEG00000015167.1"/>
</dbReference>
<accession>A0A3B3DMZ8</accession>
<evidence type="ECO:0000313" key="3">
    <source>
        <dbReference type="Proteomes" id="UP000261560"/>
    </source>
</evidence>
<dbReference type="Pfam" id="PF02197">
    <property type="entry name" value="RIIa"/>
    <property type="match status" value="1"/>
</dbReference>
<reference evidence="2" key="2">
    <citation type="submission" date="2025-09" db="UniProtKB">
        <authorList>
            <consortium name="Ensembl"/>
        </authorList>
    </citation>
    <scope>IDENTIFICATION</scope>
</reference>
<sequence length="59" mass="6801">MSADFFTAHLRVPRGLGAVIEGLAREVLRDQPENIPEYAANYFNPFIFLFHELKPHSTR</sequence>
<organism evidence="2 3">
    <name type="scientific">Oryzias melastigma</name>
    <name type="common">Marine medaka</name>
    <dbReference type="NCBI Taxonomy" id="30732"/>
    <lineage>
        <taxon>Eukaryota</taxon>
        <taxon>Metazoa</taxon>
        <taxon>Chordata</taxon>
        <taxon>Craniata</taxon>
        <taxon>Vertebrata</taxon>
        <taxon>Euteleostomi</taxon>
        <taxon>Actinopterygii</taxon>
        <taxon>Neopterygii</taxon>
        <taxon>Teleostei</taxon>
        <taxon>Neoteleostei</taxon>
        <taxon>Acanthomorphata</taxon>
        <taxon>Ovalentaria</taxon>
        <taxon>Atherinomorphae</taxon>
        <taxon>Beloniformes</taxon>
        <taxon>Adrianichthyidae</taxon>
        <taxon>Oryziinae</taxon>
        <taxon>Oryzias</taxon>
    </lineage>
</organism>
<dbReference type="PaxDb" id="30732-ENSOMEP00000030740"/>
<dbReference type="PANTHER" id="PTHR10699">
    <property type="entry name" value="NEUROMODULIN"/>
    <property type="match status" value="1"/>
</dbReference>
<keyword evidence="3" id="KW-1185">Reference proteome</keyword>
<reference evidence="2" key="1">
    <citation type="submission" date="2025-08" db="UniProtKB">
        <authorList>
            <consortium name="Ensembl"/>
        </authorList>
    </citation>
    <scope>IDENTIFICATION</scope>
</reference>
<dbReference type="PANTHER" id="PTHR10699:SF16">
    <property type="entry name" value="SPERM SURFACE PROTEIN SP17"/>
    <property type="match status" value="1"/>
</dbReference>
<dbReference type="SMART" id="SM00394">
    <property type="entry name" value="RIIa"/>
    <property type="match status" value="1"/>
</dbReference>
<name>A0A3B3DMZ8_ORYME</name>
<dbReference type="InterPro" id="IPR003117">
    <property type="entry name" value="cAMP_dep_PK_reg_su_I/II_a/b"/>
</dbReference>
<dbReference type="Proteomes" id="UP000261560">
    <property type="component" value="Unplaced"/>
</dbReference>
<dbReference type="STRING" id="30732.ENSOMEP00000030740"/>
<evidence type="ECO:0000313" key="2">
    <source>
        <dbReference type="Ensembl" id="ENSOMEP00000030740.1"/>
    </source>
</evidence>